<feature type="compositionally biased region" description="Low complexity" evidence="6">
    <location>
        <begin position="400"/>
        <end position="415"/>
    </location>
</feature>
<feature type="transmembrane region" description="Helical" evidence="7">
    <location>
        <begin position="717"/>
        <end position="740"/>
    </location>
</feature>
<dbReference type="InterPro" id="IPR010619">
    <property type="entry name" value="ThrE-like_N"/>
</dbReference>
<feature type="transmembrane region" description="Helical" evidence="7">
    <location>
        <begin position="856"/>
        <end position="875"/>
    </location>
</feature>
<dbReference type="GO" id="GO:0022857">
    <property type="term" value="F:transmembrane transporter activity"/>
    <property type="evidence" value="ECO:0007669"/>
    <property type="project" value="InterPro"/>
</dbReference>
<dbReference type="InterPro" id="IPR051361">
    <property type="entry name" value="ThrE/Ser_Exporter"/>
</dbReference>
<dbReference type="Pfam" id="PF06738">
    <property type="entry name" value="ThrE"/>
    <property type="match status" value="1"/>
</dbReference>
<sequence>MAAPYPRPALKRQNSKVRFSRTDMSPVGTMASDSTVHGVHGQHSYRQNEQDQGYEEQEMYDGSEQPFTTEMDLSLSRDDPRDDGGYYQGVPQAQAEVKREYGDVPPVDGYTSTPPRVSARRWSNSPATQHRPTLETLISGNEVQSYHPLGDLVSPRTSSFGRAPEPYQNSPQPRPSSAFRPALVLPPNAPGSPHQAQAQHAIVERLDYPGSPQRNMRPSVPNIGTPPRTTYEQHRSSVPVFQSPQIGSPRHTPRGSPNPELLQQHRGSGFRRYDDYPGPDQRLSPVPPYQSPRQSQSYYTGDRGDYRERYYEKRDSEATLRGDDDEKGKGSPTRDRDRSYRRPRSMSDDSTRSRSGDMRRRTTREIEGDEDNSYHAKGGVFSQLLRLTGRGSTLRRRVSSRGPGAMSAASSAQGGDLPTMGSLGIKRSETTTSTVFGADELDPDDPRVTGQKKKKNRRNSWAELPFTRSSFSAGGNRRNRRASIQLHVADILTRQQFVLKLAKALMTFGAPSHRIESQLVATALVLEINAEFIHFPSIVIASFGDHDTRTSETHFVKAGGGLDLGKLHKVHHIYKDVVHDQLDAAEGTKRIHALLKAPMEYNLWQRMLIAFLCSGIICPLGFGGSLIDGLASGFLGILLSFLQLHVASKSAMYSNIFEISIATVISFTARGLSSTGLFCYQAVGSAGVVLILPGYTILCGSLELASKNIVSGSVRMVYAIIYSLFLGFGITIGSDLFYVVDPKARHASQASALAAQHSISLSGLFVPSDLIGSSIASINASTTFVPFNGTFTFSNATRDAVTSSLEQGSIICPRPPDWPWWRQGMPAIYLLLLVPTFSILLSLWNMQPLRSRELPVMVLISCIGFLTNTLANHYIFDRSDVVSAIGAFVIGILGNIYSRVFGGTAFTSMVTGVLFLVPSGIAAAGGLAMSGNSDHSTSYSQGLIIGFRMVQVAIGITVGLFGSGLLIYSFGRKKGAALFAF</sequence>
<evidence type="ECO:0000256" key="1">
    <source>
        <dbReference type="ARBA" id="ARBA00004141"/>
    </source>
</evidence>
<keyword evidence="3 7" id="KW-1133">Transmembrane helix</keyword>
<comment type="caution">
    <text evidence="10">The sequence shown here is derived from an EMBL/GenBank/DDBJ whole genome shotgun (WGS) entry which is preliminary data.</text>
</comment>
<feature type="transmembrane region" description="Helical" evidence="7">
    <location>
        <begin position="684"/>
        <end position="705"/>
    </location>
</feature>
<evidence type="ECO:0000259" key="8">
    <source>
        <dbReference type="Pfam" id="PF06738"/>
    </source>
</evidence>
<keyword evidence="4 7" id="KW-0472">Membrane</keyword>
<feature type="compositionally biased region" description="Basic residues" evidence="6">
    <location>
        <begin position="9"/>
        <end position="19"/>
    </location>
</feature>
<feature type="transmembrane region" description="Helical" evidence="7">
    <location>
        <begin position="910"/>
        <end position="929"/>
    </location>
</feature>
<proteinExistence type="inferred from homology"/>
<dbReference type="PANTHER" id="PTHR31082:SF4">
    <property type="entry name" value="PHEROMONE-REGULATED MEMBRANE PROTEIN 10"/>
    <property type="match status" value="1"/>
</dbReference>
<dbReference type="Proteomes" id="UP000193986">
    <property type="component" value="Unassembled WGS sequence"/>
</dbReference>
<evidence type="ECO:0000313" key="10">
    <source>
        <dbReference type="EMBL" id="ORY21980.1"/>
    </source>
</evidence>
<dbReference type="InParanoid" id="A0A1Y2AI75"/>
<keyword evidence="11" id="KW-1185">Reference proteome</keyword>
<dbReference type="PANTHER" id="PTHR31082">
    <property type="entry name" value="PHEROMONE-REGULATED MEMBRANE PROTEIN 10"/>
    <property type="match status" value="1"/>
</dbReference>
<evidence type="ECO:0008006" key="12">
    <source>
        <dbReference type="Google" id="ProtNLM"/>
    </source>
</evidence>
<evidence type="ECO:0000256" key="7">
    <source>
        <dbReference type="SAM" id="Phobius"/>
    </source>
</evidence>
<feature type="compositionally biased region" description="Acidic residues" evidence="6">
    <location>
        <begin position="52"/>
        <end position="61"/>
    </location>
</feature>
<evidence type="ECO:0000256" key="2">
    <source>
        <dbReference type="ARBA" id="ARBA00022692"/>
    </source>
</evidence>
<organism evidence="10 11">
    <name type="scientific">Naematelia encephala</name>
    <dbReference type="NCBI Taxonomy" id="71784"/>
    <lineage>
        <taxon>Eukaryota</taxon>
        <taxon>Fungi</taxon>
        <taxon>Dikarya</taxon>
        <taxon>Basidiomycota</taxon>
        <taxon>Agaricomycotina</taxon>
        <taxon>Tremellomycetes</taxon>
        <taxon>Tremellales</taxon>
        <taxon>Naemateliaceae</taxon>
        <taxon>Naematelia</taxon>
    </lineage>
</organism>
<dbReference type="EMBL" id="MCFC01000100">
    <property type="protein sequence ID" value="ORY21980.1"/>
    <property type="molecule type" value="Genomic_DNA"/>
</dbReference>
<comment type="subcellular location">
    <subcellularLocation>
        <location evidence="1">Membrane</location>
        <topology evidence="1">Multi-pass membrane protein</topology>
    </subcellularLocation>
</comment>
<accession>A0A1Y2AI75</accession>
<evidence type="ECO:0000256" key="4">
    <source>
        <dbReference type="ARBA" id="ARBA00023136"/>
    </source>
</evidence>
<feature type="compositionally biased region" description="Basic and acidic residues" evidence="6">
    <location>
        <begin position="302"/>
        <end position="366"/>
    </location>
</feature>
<feature type="transmembrane region" description="Helical" evidence="7">
    <location>
        <begin position="659"/>
        <end position="678"/>
    </location>
</feature>
<reference evidence="10 11" key="1">
    <citation type="submission" date="2016-07" db="EMBL/GenBank/DDBJ databases">
        <title>Pervasive Adenine N6-methylation of Active Genes in Fungi.</title>
        <authorList>
            <consortium name="DOE Joint Genome Institute"/>
            <person name="Mondo S.J."/>
            <person name="Dannebaum R.O."/>
            <person name="Kuo R.C."/>
            <person name="Labutti K."/>
            <person name="Haridas S."/>
            <person name="Kuo A."/>
            <person name="Salamov A."/>
            <person name="Ahrendt S.R."/>
            <person name="Lipzen A."/>
            <person name="Sullivan W."/>
            <person name="Andreopoulos W.B."/>
            <person name="Clum A."/>
            <person name="Lindquist E."/>
            <person name="Daum C."/>
            <person name="Ramamoorthy G.K."/>
            <person name="Gryganskyi A."/>
            <person name="Culley D."/>
            <person name="Magnuson J.K."/>
            <person name="James T.Y."/>
            <person name="O'Malley M.A."/>
            <person name="Stajich J.E."/>
            <person name="Spatafora J.W."/>
            <person name="Visel A."/>
            <person name="Grigoriev I.V."/>
        </authorList>
    </citation>
    <scope>NUCLEOTIDE SEQUENCE [LARGE SCALE GENOMIC DNA]</scope>
    <source>
        <strain evidence="10 11">68-887.2</strain>
    </source>
</reference>
<feature type="transmembrane region" description="Helical" evidence="7">
    <location>
        <begin position="881"/>
        <end position="898"/>
    </location>
</feature>
<dbReference type="GO" id="GO:0016020">
    <property type="term" value="C:membrane"/>
    <property type="evidence" value="ECO:0007669"/>
    <property type="project" value="UniProtKB-SubCell"/>
</dbReference>
<name>A0A1Y2AI75_9TREE</name>
<evidence type="ECO:0000313" key="11">
    <source>
        <dbReference type="Proteomes" id="UP000193986"/>
    </source>
</evidence>
<feature type="transmembrane region" description="Helical" evidence="7">
    <location>
        <begin position="629"/>
        <end position="647"/>
    </location>
</feature>
<feature type="compositionally biased region" description="Basic and acidic residues" evidence="6">
    <location>
        <begin position="75"/>
        <end position="84"/>
    </location>
</feature>
<gene>
    <name evidence="10" type="ORF">BCR39DRAFT_552470</name>
</gene>
<evidence type="ECO:0000259" key="9">
    <source>
        <dbReference type="Pfam" id="PF12821"/>
    </source>
</evidence>
<feature type="compositionally biased region" description="Polar residues" evidence="6">
    <location>
        <begin position="110"/>
        <end position="144"/>
    </location>
</feature>
<evidence type="ECO:0000256" key="6">
    <source>
        <dbReference type="SAM" id="MobiDB-lite"/>
    </source>
</evidence>
<comment type="similarity">
    <text evidence="5">Belongs to the ThrE exporter (TC 2.A.79) family.</text>
</comment>
<dbReference type="AlphaFoldDB" id="A0A1Y2AI75"/>
<evidence type="ECO:0000256" key="3">
    <source>
        <dbReference type="ARBA" id="ARBA00022989"/>
    </source>
</evidence>
<feature type="transmembrane region" description="Helical" evidence="7">
    <location>
        <begin position="949"/>
        <end position="971"/>
    </location>
</feature>
<protein>
    <recommendedName>
        <fullName evidence="12">Threonine/serine exporter-like N-terminal domain-containing protein</fullName>
    </recommendedName>
</protein>
<feature type="transmembrane region" description="Helical" evidence="7">
    <location>
        <begin position="827"/>
        <end position="844"/>
    </location>
</feature>
<dbReference type="OrthoDB" id="413008at2759"/>
<dbReference type="InterPro" id="IPR024528">
    <property type="entry name" value="ThrE_2"/>
</dbReference>
<feature type="domain" description="Threonine/Serine exporter ThrE" evidence="9">
    <location>
        <begin position="850"/>
        <end position="961"/>
    </location>
</feature>
<keyword evidence="2 7" id="KW-0812">Transmembrane</keyword>
<feature type="domain" description="Threonine/serine exporter-like N-terminal" evidence="8">
    <location>
        <begin position="496"/>
        <end position="736"/>
    </location>
</feature>
<evidence type="ECO:0000256" key="5">
    <source>
        <dbReference type="ARBA" id="ARBA00034125"/>
    </source>
</evidence>
<feature type="region of interest" description="Disordered" evidence="6">
    <location>
        <begin position="1"/>
        <end position="461"/>
    </location>
</feature>
<dbReference type="Pfam" id="PF12821">
    <property type="entry name" value="ThrE_2"/>
    <property type="match status" value="1"/>
</dbReference>
<dbReference type="FunCoup" id="A0A1Y2AI75">
    <property type="interactions" value="4"/>
</dbReference>